<dbReference type="STRING" id="284581.AMD01_08550"/>
<dbReference type="Proteomes" id="UP000037558">
    <property type="component" value="Unassembled WGS sequence"/>
</dbReference>
<proteinExistence type="predicted"/>
<dbReference type="RefSeq" id="WP_053400964.1">
    <property type="nucleotide sequence ID" value="NZ_JAUKEN010000001.1"/>
</dbReference>
<dbReference type="OrthoDB" id="2349072at2"/>
<keyword evidence="3" id="KW-1185">Reference proteome</keyword>
<dbReference type="EMBL" id="LILC01000011">
    <property type="protein sequence ID" value="KOO46952.1"/>
    <property type="molecule type" value="Genomic_DNA"/>
</dbReference>
<protein>
    <submittedName>
        <fullName evidence="2">Uncharacterized protein</fullName>
    </submittedName>
</protein>
<keyword evidence="1" id="KW-0472">Membrane</keyword>
<evidence type="ECO:0000256" key="1">
    <source>
        <dbReference type="SAM" id="Phobius"/>
    </source>
</evidence>
<evidence type="ECO:0000313" key="2">
    <source>
        <dbReference type="EMBL" id="KOO46952.1"/>
    </source>
</evidence>
<accession>A0A0M0L7Z6</accession>
<dbReference type="AlphaFoldDB" id="A0A0M0L7Z6"/>
<evidence type="ECO:0000313" key="3">
    <source>
        <dbReference type="Proteomes" id="UP000037558"/>
    </source>
</evidence>
<dbReference type="PATRIC" id="fig|284581.3.peg.3764"/>
<gene>
    <name evidence="2" type="ORF">AMD01_08550</name>
</gene>
<organism evidence="2 3">
    <name type="scientific">Priestia koreensis</name>
    <dbReference type="NCBI Taxonomy" id="284581"/>
    <lineage>
        <taxon>Bacteria</taxon>
        <taxon>Bacillati</taxon>
        <taxon>Bacillota</taxon>
        <taxon>Bacilli</taxon>
        <taxon>Bacillales</taxon>
        <taxon>Bacillaceae</taxon>
        <taxon>Priestia</taxon>
    </lineage>
</organism>
<comment type="caution">
    <text evidence="2">The sequence shown here is derived from an EMBL/GenBank/DDBJ whole genome shotgun (WGS) entry which is preliminary data.</text>
</comment>
<reference evidence="3" key="1">
    <citation type="submission" date="2015-08" db="EMBL/GenBank/DDBJ databases">
        <title>Fjat-14210 dsm16467.</title>
        <authorList>
            <person name="Liu B."/>
            <person name="Wang J."/>
            <person name="Zhu Y."/>
            <person name="Liu G."/>
            <person name="Chen Q."/>
            <person name="Chen Z."/>
            <person name="Lan J."/>
            <person name="Che J."/>
            <person name="Ge C."/>
            <person name="Shi H."/>
            <person name="Pan Z."/>
            <person name="Liu X."/>
        </authorList>
    </citation>
    <scope>NUCLEOTIDE SEQUENCE [LARGE SCALE GENOMIC DNA]</scope>
    <source>
        <strain evidence="3">DSM 16467</strain>
    </source>
</reference>
<keyword evidence="1" id="KW-1133">Transmembrane helix</keyword>
<sequence length="718" mass="78570">MKKILTNQQGYNLMVVILVSTIFLVVGLSIVTMSLQGSIRTSIRETDVKATAEARQLMDEIIAELQQNVSIDQSSLPITSLYKLDLQKTADNFVPASFNINLQKIIDDKIYGKFDPTHLSYVEKLNISELTEKAPYSIRRAEAFTRVYKISLVVKNKKGQSESLIKRRLERTVILSPTPSFLQYAVGSFDSTQQSGLNLNGSPTINGNIFANELAISDLANFYTNESTSRALTISAPLPEINGDIYTTNTSLLSLENSKYFYKGKVPKFKNQSAFIDMNLDQTIAERKTAFLKSHQISDEVGDGSKPEVIQTYIDKVLNGSLLKPLSSLFKIISLPGGKQETYLPDLGSLIATTTDKVLSIDAPQGVTLSNNTANLLINRLNIKGNLTLNTKNLLTISDGIYVDGKVTINNFDQLNIKNIVATKGIEIVNGTDQLTIGCLLNKDGTGNTFCNKQGTIISKGSIDITNYSSKGLSIEGKVSTESLTVNNEEGNLTINAPILSTGKVFIKALQPVKMNAESLIGGDLELNPVKTSISILNNLTVDGNLNIYGIAEDNSSKENDNAIFDSVMYVGKTSSITNVNIKGDNSTNERKRLVLLSKGDLELFRINEFSTSTNVTPLAGYFYTDHNAELYGVGSIFHINGGLFAHDKLTINGIRGEASSQDELIQFSGAGSAPMDAQKDKNPRFKVDYDPMVLFRRLDALPKVNSLQVIPDVTTIK</sequence>
<name>A0A0M0L7Z6_9BACI</name>
<keyword evidence="1" id="KW-0812">Transmembrane</keyword>
<feature type="transmembrane region" description="Helical" evidence="1">
    <location>
        <begin position="12"/>
        <end position="35"/>
    </location>
</feature>